<feature type="transmembrane region" description="Helical" evidence="1">
    <location>
        <begin position="34"/>
        <end position="67"/>
    </location>
</feature>
<evidence type="ECO:0000313" key="3">
    <source>
        <dbReference type="Proteomes" id="UP000288603"/>
    </source>
</evidence>
<proteinExistence type="predicted"/>
<evidence type="ECO:0000313" key="2">
    <source>
        <dbReference type="EMBL" id="RWZ59278.1"/>
    </source>
</evidence>
<dbReference type="AlphaFoldDB" id="A0A3S4AZ67"/>
<name>A0A3S4AZ67_9MICO</name>
<evidence type="ECO:0000256" key="1">
    <source>
        <dbReference type="SAM" id="Phobius"/>
    </source>
</evidence>
<accession>A0A3S4AZ67</accession>
<keyword evidence="3" id="KW-1185">Reference proteome</keyword>
<dbReference type="RefSeq" id="WP_128499850.1">
    <property type="nucleotide sequence ID" value="NZ_RZNC01000005.1"/>
</dbReference>
<organism evidence="2 3">
    <name type="scientific">Labedella populi</name>
    <dbReference type="NCBI Taxonomy" id="2498850"/>
    <lineage>
        <taxon>Bacteria</taxon>
        <taxon>Bacillati</taxon>
        <taxon>Actinomycetota</taxon>
        <taxon>Actinomycetes</taxon>
        <taxon>Micrococcales</taxon>
        <taxon>Microbacteriaceae</taxon>
        <taxon>Labedella</taxon>
    </lineage>
</organism>
<dbReference type="EMBL" id="RZNC01000005">
    <property type="protein sequence ID" value="RWZ59278.1"/>
    <property type="molecule type" value="Genomic_DNA"/>
</dbReference>
<gene>
    <name evidence="2" type="ORF">ELQ92_13545</name>
</gene>
<feature type="transmembrane region" description="Helical" evidence="1">
    <location>
        <begin position="157"/>
        <end position="178"/>
    </location>
</feature>
<keyword evidence="1" id="KW-1133">Transmembrane helix</keyword>
<feature type="transmembrane region" description="Helical" evidence="1">
    <location>
        <begin position="109"/>
        <end position="129"/>
    </location>
</feature>
<sequence length="209" mass="20952">MTELLHVAALLPATLGVCCTAARRRATPELVAAIVMLVVMADLALGVVSVPPITWTAVLVATALSVVWSSRRREDRSPVGRDAPGTGRGPAVAAVAPITGRHTARGMSVMTAAGALVMAGLASLMSPAVPGSADAAVTTASSAAVGGHHAVDALGGVLPAAVLLAAAVYTGVVVWGVVRGVRERRRRLETAELASMATSVALMALVVAV</sequence>
<keyword evidence="1" id="KW-0472">Membrane</keyword>
<comment type="caution">
    <text evidence="2">The sequence shown here is derived from an EMBL/GenBank/DDBJ whole genome shotgun (WGS) entry which is preliminary data.</text>
</comment>
<reference evidence="2 3" key="1">
    <citation type="submission" date="2018-12" db="EMBL/GenBank/DDBJ databases">
        <authorList>
            <person name="Li F."/>
        </authorList>
    </citation>
    <scope>NUCLEOTIDE SEQUENCE [LARGE SCALE GENOMIC DNA]</scope>
    <source>
        <strain evidence="2 3">8H24J-4-2</strain>
    </source>
</reference>
<keyword evidence="1" id="KW-0812">Transmembrane</keyword>
<dbReference type="Proteomes" id="UP000288603">
    <property type="component" value="Unassembled WGS sequence"/>
</dbReference>
<protein>
    <submittedName>
        <fullName evidence="2">Uncharacterized protein</fullName>
    </submittedName>
</protein>